<keyword evidence="2" id="KW-0378">Hydrolase</keyword>
<protein>
    <submittedName>
        <fullName evidence="2">Predicted choloylglycine hydrolase</fullName>
    </submittedName>
</protein>
<dbReference type="RefSeq" id="WP_052081207.1">
    <property type="nucleotide sequence ID" value="NZ_FOJO01000002.1"/>
</dbReference>
<dbReference type="NCBIfam" id="NF040521">
    <property type="entry name" value="C45_proenzyme"/>
    <property type="match status" value="1"/>
</dbReference>
<sequence>MQLGWRAISEATPGPAWAGLFAEYWPAYRRWWLREGADARPTYRECRNALEQHMPGIIPLYEALCDLAGGGDLASRFLSFYRPPPYLSGCSQAIWPGKEPVLVRNYDYNPHAFDSIFLHSEWQGRKVMGSSDGLWGLVDGVNDAGIALSLTFGGRRVVGDGFGVPLILRHVLQTCETAAEAGRMLARIPSHMSYNVTVLDRKRDFVTVYMSPDRPAIVSHSAVATNHQERVEWEAHARMTATVERERFLLQRLTLHVEPEEKFIGAFLKPPIYSTAFDRGFGTLYTAVYRPRRGEAELRWPGAIWPLHLDRFKDDLRMIRVPAPKPMHDPLASGVG</sequence>
<proteinExistence type="predicted"/>
<dbReference type="InterPro" id="IPR005079">
    <property type="entry name" value="Peptidase_C45_hydrolase"/>
</dbReference>
<gene>
    <name evidence="2" type="ORF">SAMN04487972_102274</name>
</gene>
<dbReference type="EMBL" id="FOJO01000002">
    <property type="protein sequence ID" value="SFA42247.1"/>
    <property type="molecule type" value="Genomic_DNA"/>
</dbReference>
<reference evidence="2 3" key="1">
    <citation type="submission" date="2016-10" db="EMBL/GenBank/DDBJ databases">
        <authorList>
            <person name="de Groot N.N."/>
        </authorList>
    </citation>
    <scope>NUCLEOTIDE SEQUENCE [LARGE SCALE GENOMIC DNA]</scope>
    <source>
        <strain evidence="2 3">CGMCC 1.6117</strain>
    </source>
</reference>
<dbReference type="Gene3D" id="3.60.60.10">
    <property type="entry name" value="Penicillin V Acylase, Chain A"/>
    <property type="match status" value="1"/>
</dbReference>
<name>A0A1I0SS62_9RHOB</name>
<evidence type="ECO:0000259" key="1">
    <source>
        <dbReference type="Pfam" id="PF03417"/>
    </source>
</evidence>
<organism evidence="2 3">
    <name type="scientific">Paracoccus halophilus</name>
    <dbReference type="NCBI Taxonomy" id="376733"/>
    <lineage>
        <taxon>Bacteria</taxon>
        <taxon>Pseudomonadati</taxon>
        <taxon>Pseudomonadota</taxon>
        <taxon>Alphaproteobacteria</taxon>
        <taxon>Rhodobacterales</taxon>
        <taxon>Paracoccaceae</taxon>
        <taxon>Paracoccus</taxon>
    </lineage>
</organism>
<dbReference type="Pfam" id="PF03417">
    <property type="entry name" value="AAT"/>
    <property type="match status" value="1"/>
</dbReference>
<dbReference type="InterPro" id="IPR047794">
    <property type="entry name" value="C45_proenzyme-like"/>
</dbReference>
<dbReference type="Proteomes" id="UP000182312">
    <property type="component" value="Unassembled WGS sequence"/>
</dbReference>
<feature type="domain" description="Peptidase C45 hydrolase" evidence="1">
    <location>
        <begin position="98"/>
        <end position="302"/>
    </location>
</feature>
<evidence type="ECO:0000313" key="3">
    <source>
        <dbReference type="Proteomes" id="UP000182312"/>
    </source>
</evidence>
<dbReference type="AlphaFoldDB" id="A0A1I0SS62"/>
<dbReference type="GO" id="GO:0016787">
    <property type="term" value="F:hydrolase activity"/>
    <property type="evidence" value="ECO:0007669"/>
    <property type="project" value="UniProtKB-KW"/>
</dbReference>
<accession>A0A1I0SS62</accession>
<evidence type="ECO:0000313" key="2">
    <source>
        <dbReference type="EMBL" id="SFA42247.1"/>
    </source>
</evidence>
<dbReference type="OrthoDB" id="8617387at2"/>